<dbReference type="EMBL" id="AKCV02000015">
    <property type="protein sequence ID" value="TMS58528.1"/>
    <property type="molecule type" value="Genomic_DNA"/>
</dbReference>
<comment type="caution">
    <text evidence="1">The sequence shown here is derived from an EMBL/GenBank/DDBJ whole genome shotgun (WGS) entry which is preliminary data.</text>
</comment>
<accession>A0ACD3SQS3</accession>
<dbReference type="Proteomes" id="UP000004277">
    <property type="component" value="Unassembled WGS sequence"/>
</dbReference>
<organism evidence="1 2">
    <name type="scientific">Imbroritus primus</name>
    <dbReference type="NCBI Taxonomy" id="3058603"/>
    <lineage>
        <taxon>Bacteria</taxon>
        <taxon>Pseudomonadati</taxon>
        <taxon>Pseudomonadota</taxon>
        <taxon>Betaproteobacteria</taxon>
        <taxon>Burkholderiales</taxon>
        <taxon>Burkholderiaceae</taxon>
        <taxon>Imbroritus</taxon>
    </lineage>
</organism>
<protein>
    <submittedName>
        <fullName evidence="1">Uncharacterized protein</fullName>
    </submittedName>
</protein>
<reference evidence="1" key="1">
    <citation type="submission" date="2019-05" db="EMBL/GenBank/DDBJ databases">
        <title>Revised genome assembly of Burkholderiaceae (previously Ralstonia) sp. PBA.</title>
        <authorList>
            <person name="Gan H.M."/>
        </authorList>
    </citation>
    <scope>NUCLEOTIDE SEQUENCE</scope>
    <source>
        <strain evidence="1">PBA</strain>
    </source>
</reference>
<proteinExistence type="predicted"/>
<gene>
    <name evidence="1" type="ORF">MW7_007335</name>
</gene>
<evidence type="ECO:0000313" key="2">
    <source>
        <dbReference type="Proteomes" id="UP000004277"/>
    </source>
</evidence>
<sequence>MADTQTLKGLDDVLAKLKALPPEIVSRRGGVVRSALRKGALVIQKEAQEQVRRIVAQPEDPPYVSTKTLENAIVTARSRNPERKGANESYSVLVTRGKKGKYADGKTKAVATGRYLEFGTEKRAPTPWMAPAFMSARQRALDTVVTELQRGVARAIRKRQKGIR</sequence>
<keyword evidence="2" id="KW-1185">Reference proteome</keyword>
<evidence type="ECO:0000313" key="1">
    <source>
        <dbReference type="EMBL" id="TMS58528.1"/>
    </source>
</evidence>
<name>A0ACD3SQS3_9BURK</name>